<dbReference type="CDD" id="cd00466">
    <property type="entry name" value="DHQase_II"/>
    <property type="match status" value="1"/>
</dbReference>
<evidence type="ECO:0000256" key="9">
    <source>
        <dbReference type="PIRSR" id="PIRSR001399-1"/>
    </source>
</evidence>
<keyword evidence="8" id="KW-0028">Amino-acid biosynthesis</keyword>
<dbReference type="SUPFAM" id="SSF52304">
    <property type="entry name" value="Type II 3-dehydroquinate dehydratase"/>
    <property type="match status" value="1"/>
</dbReference>
<dbReference type="UniPathway" id="UPA00053">
    <property type="reaction ID" value="UER00086"/>
</dbReference>
<dbReference type="InterPro" id="IPR001874">
    <property type="entry name" value="DHquinase_II"/>
</dbReference>
<dbReference type="InterPro" id="IPR036441">
    <property type="entry name" value="DHquinase_II_sf"/>
</dbReference>
<dbReference type="GeneID" id="93427036"/>
<evidence type="ECO:0000313" key="13">
    <source>
        <dbReference type="Proteomes" id="UP000029629"/>
    </source>
</evidence>
<keyword evidence="8" id="KW-0057">Aromatic amino acid biosynthesis</keyword>
<evidence type="ECO:0000256" key="11">
    <source>
        <dbReference type="PIRSR" id="PIRSR001399-3"/>
    </source>
</evidence>
<comment type="caution">
    <text evidence="12">The sequence shown here is derived from an EMBL/GenBank/DDBJ whole genome shotgun (WGS) entry which is preliminary data.</text>
</comment>
<dbReference type="AlphaFoldDB" id="A0A096AL60"/>
<feature type="binding site" evidence="8 10">
    <location>
        <position position="110"/>
    </location>
    <ligand>
        <name>substrate</name>
    </ligand>
</feature>
<dbReference type="NCBIfam" id="NF003806">
    <property type="entry name" value="PRK05395.1-3"/>
    <property type="match status" value="1"/>
</dbReference>
<dbReference type="GO" id="GO:0008652">
    <property type="term" value="P:amino acid biosynthetic process"/>
    <property type="evidence" value="ECO:0007669"/>
    <property type="project" value="UniProtKB-KW"/>
</dbReference>
<feature type="binding site" evidence="8 10">
    <location>
        <begin position="100"/>
        <end position="101"/>
    </location>
    <ligand>
        <name>substrate</name>
    </ligand>
</feature>
<feature type="active site" description="Proton donor" evidence="8 9">
    <location>
        <position position="99"/>
    </location>
</feature>
<dbReference type="Proteomes" id="UP000029629">
    <property type="component" value="Unassembled WGS sequence"/>
</dbReference>
<dbReference type="EMBL" id="JRNI01000014">
    <property type="protein sequence ID" value="KGF31412.1"/>
    <property type="molecule type" value="Genomic_DNA"/>
</dbReference>
<evidence type="ECO:0000256" key="4">
    <source>
        <dbReference type="ARBA" id="ARBA00011037"/>
    </source>
</evidence>
<dbReference type="eggNOG" id="COG0757">
    <property type="taxonomic scope" value="Bacteria"/>
</dbReference>
<reference evidence="12 13" key="1">
    <citation type="submission" date="2014-07" db="EMBL/GenBank/DDBJ databases">
        <authorList>
            <person name="McCorrison J."/>
            <person name="Sanka R."/>
            <person name="Torralba M."/>
            <person name="Gillis M."/>
            <person name="Haft D.H."/>
            <person name="Methe B."/>
            <person name="Sutton G."/>
            <person name="Nelson K.E."/>
        </authorList>
    </citation>
    <scope>NUCLEOTIDE SEQUENCE [LARGE SCALE GENOMIC DNA]</scope>
    <source>
        <strain evidence="12 13">DNF00040</strain>
    </source>
</reference>
<proteinExistence type="inferred from homology"/>
<dbReference type="NCBIfam" id="NF003807">
    <property type="entry name" value="PRK05395.1-4"/>
    <property type="match status" value="1"/>
</dbReference>
<feature type="active site" description="Proton acceptor" evidence="8 9">
    <location>
        <position position="22"/>
    </location>
</feature>
<dbReference type="Pfam" id="PF01220">
    <property type="entry name" value="DHquinase_II"/>
    <property type="match status" value="1"/>
</dbReference>
<dbReference type="GO" id="GO:0009423">
    <property type="term" value="P:chorismate biosynthetic process"/>
    <property type="evidence" value="ECO:0007669"/>
    <property type="project" value="UniProtKB-UniRule"/>
</dbReference>
<gene>
    <name evidence="8" type="primary">aroQ</name>
    <name evidence="12" type="ORF">HMPREF2130_03655</name>
</gene>
<evidence type="ECO:0000256" key="8">
    <source>
        <dbReference type="HAMAP-Rule" id="MF_00169"/>
    </source>
</evidence>
<organism evidence="12 13">
    <name type="scientific">Oligella urethralis DNF00040</name>
    <dbReference type="NCBI Taxonomy" id="1401065"/>
    <lineage>
        <taxon>Bacteria</taxon>
        <taxon>Pseudomonadati</taxon>
        <taxon>Pseudomonadota</taxon>
        <taxon>Betaproteobacteria</taxon>
        <taxon>Burkholderiales</taxon>
        <taxon>Alcaligenaceae</taxon>
        <taxon>Oligella</taxon>
    </lineage>
</organism>
<evidence type="ECO:0000256" key="1">
    <source>
        <dbReference type="ARBA" id="ARBA00001864"/>
    </source>
</evidence>
<comment type="pathway">
    <text evidence="3 8">Metabolic intermediate biosynthesis; chorismate biosynthesis; chorismate from D-erythrose 4-phosphate and phosphoenolpyruvate: step 3/7.</text>
</comment>
<accession>A0A096AL60</accession>
<evidence type="ECO:0000313" key="12">
    <source>
        <dbReference type="EMBL" id="KGF31412.1"/>
    </source>
</evidence>
<comment type="catalytic activity">
    <reaction evidence="1 8">
        <text>3-dehydroquinate = 3-dehydroshikimate + H2O</text>
        <dbReference type="Rhea" id="RHEA:21096"/>
        <dbReference type="ChEBI" id="CHEBI:15377"/>
        <dbReference type="ChEBI" id="CHEBI:16630"/>
        <dbReference type="ChEBI" id="CHEBI:32364"/>
        <dbReference type="EC" id="4.2.1.10"/>
    </reaction>
</comment>
<dbReference type="OrthoDB" id="9790793at2"/>
<evidence type="ECO:0000256" key="5">
    <source>
        <dbReference type="ARBA" id="ARBA00011193"/>
    </source>
</evidence>
<dbReference type="HAMAP" id="MF_00169">
    <property type="entry name" value="AroQ"/>
    <property type="match status" value="1"/>
</dbReference>
<evidence type="ECO:0000256" key="10">
    <source>
        <dbReference type="PIRSR" id="PIRSR001399-2"/>
    </source>
</evidence>
<evidence type="ECO:0000256" key="6">
    <source>
        <dbReference type="ARBA" id="ARBA00012060"/>
    </source>
</evidence>
<keyword evidence="13" id="KW-1185">Reference proteome</keyword>
<dbReference type="PANTHER" id="PTHR21272">
    <property type="entry name" value="CATABOLIC 3-DEHYDROQUINASE"/>
    <property type="match status" value="1"/>
</dbReference>
<dbReference type="GO" id="GO:0019631">
    <property type="term" value="P:quinate catabolic process"/>
    <property type="evidence" value="ECO:0007669"/>
    <property type="project" value="TreeGrafter"/>
</dbReference>
<evidence type="ECO:0000256" key="3">
    <source>
        <dbReference type="ARBA" id="ARBA00004902"/>
    </source>
</evidence>
<feature type="binding site" evidence="8 10">
    <location>
        <position position="79"/>
    </location>
    <ligand>
        <name>substrate</name>
    </ligand>
</feature>
<dbReference type="GO" id="GO:0009073">
    <property type="term" value="P:aromatic amino acid family biosynthetic process"/>
    <property type="evidence" value="ECO:0007669"/>
    <property type="project" value="UniProtKB-KW"/>
</dbReference>
<feature type="binding site" evidence="8 10">
    <location>
        <position position="73"/>
    </location>
    <ligand>
        <name>substrate</name>
    </ligand>
</feature>
<dbReference type="EC" id="4.2.1.10" evidence="6 8"/>
<dbReference type="PROSITE" id="PS01029">
    <property type="entry name" value="DEHYDROQUINASE_II"/>
    <property type="match status" value="1"/>
</dbReference>
<evidence type="ECO:0000256" key="7">
    <source>
        <dbReference type="ARBA" id="ARBA00023239"/>
    </source>
</evidence>
<dbReference type="PIRSF" id="PIRSF001399">
    <property type="entry name" value="DHquinase_II"/>
    <property type="match status" value="1"/>
</dbReference>
<feature type="site" description="Transition state stabilizer" evidence="8 11">
    <location>
        <position position="17"/>
    </location>
</feature>
<dbReference type="NCBIfam" id="NF003804">
    <property type="entry name" value="PRK05395.1-1"/>
    <property type="match status" value="1"/>
</dbReference>
<dbReference type="GO" id="GO:0003855">
    <property type="term" value="F:3-dehydroquinate dehydratase activity"/>
    <property type="evidence" value="ECO:0007669"/>
    <property type="project" value="UniProtKB-UniRule"/>
</dbReference>
<comment type="function">
    <text evidence="2 8">Catalyzes a trans-dehydration via an enolate intermediate.</text>
</comment>
<comment type="similarity">
    <text evidence="4 8">Belongs to the type-II 3-dehydroquinase family.</text>
</comment>
<dbReference type="InterPro" id="IPR018509">
    <property type="entry name" value="DHquinase_II_CS"/>
</dbReference>
<dbReference type="Gene3D" id="3.40.50.9100">
    <property type="entry name" value="Dehydroquinase, class II"/>
    <property type="match status" value="1"/>
</dbReference>
<protein>
    <recommendedName>
        <fullName evidence="6 8">3-dehydroquinate dehydratase</fullName>
        <shortName evidence="8">3-dehydroquinase</shortName>
        <ecNumber evidence="6 8">4.2.1.10</ecNumber>
    </recommendedName>
    <alternativeName>
        <fullName evidence="8">Type II DHQase</fullName>
    </alternativeName>
</protein>
<dbReference type="NCBIfam" id="TIGR01088">
    <property type="entry name" value="aroQ"/>
    <property type="match status" value="1"/>
</dbReference>
<keyword evidence="7 8" id="KW-0456">Lyase</keyword>
<evidence type="ECO:0000256" key="2">
    <source>
        <dbReference type="ARBA" id="ARBA00003924"/>
    </source>
</evidence>
<comment type="subunit">
    <text evidence="5 8">Homododecamer.</text>
</comment>
<dbReference type="NCBIfam" id="NF003805">
    <property type="entry name" value="PRK05395.1-2"/>
    <property type="match status" value="1"/>
</dbReference>
<sequence>MRILIINGPNLNMLGLREPEVYGAQTLADIESELQHLAAELGLTVECLQSNFEGELVSRIQQARGQFDGIIINAAAYTHTSIAIRDALAAAEVPFIEVHLSNVHAREPFRHHSYLADKAVGVLCGLGSFVYEAALRYFAQTTKN</sequence>
<dbReference type="PANTHER" id="PTHR21272:SF3">
    <property type="entry name" value="CATABOLIC 3-DEHYDROQUINASE"/>
    <property type="match status" value="1"/>
</dbReference>
<feature type="binding site" evidence="8 10">
    <location>
        <position position="86"/>
    </location>
    <ligand>
        <name>substrate</name>
    </ligand>
</feature>
<name>A0A096AL60_9BURK</name>
<dbReference type="RefSeq" id="WP_018025594.1">
    <property type="nucleotide sequence ID" value="NZ_JRNI01000014.1"/>
</dbReference>